<feature type="domain" description="Retrovirus-related Pol polyprotein from transposon TNT 1-94-like beta-barrel" evidence="1">
    <location>
        <begin position="110"/>
        <end position="148"/>
    </location>
</feature>
<dbReference type="Gramene" id="C.cajan_01088.t">
    <property type="protein sequence ID" value="C.cajan_01088.t"/>
    <property type="gene ID" value="C.cajan_01088"/>
</dbReference>
<dbReference type="Proteomes" id="UP000075243">
    <property type="component" value="Chromosome 11"/>
</dbReference>
<organism evidence="2 3">
    <name type="scientific">Cajanus cajan</name>
    <name type="common">Pigeon pea</name>
    <name type="synonym">Cajanus indicus</name>
    <dbReference type="NCBI Taxonomy" id="3821"/>
    <lineage>
        <taxon>Eukaryota</taxon>
        <taxon>Viridiplantae</taxon>
        <taxon>Streptophyta</taxon>
        <taxon>Embryophyta</taxon>
        <taxon>Tracheophyta</taxon>
        <taxon>Spermatophyta</taxon>
        <taxon>Magnoliopsida</taxon>
        <taxon>eudicotyledons</taxon>
        <taxon>Gunneridae</taxon>
        <taxon>Pentapetalae</taxon>
        <taxon>rosids</taxon>
        <taxon>fabids</taxon>
        <taxon>Fabales</taxon>
        <taxon>Fabaceae</taxon>
        <taxon>Papilionoideae</taxon>
        <taxon>50 kb inversion clade</taxon>
        <taxon>NPAAA clade</taxon>
        <taxon>indigoferoid/millettioid clade</taxon>
        <taxon>Phaseoleae</taxon>
        <taxon>Cajanus</taxon>
    </lineage>
</organism>
<keyword evidence="3" id="KW-1185">Reference proteome</keyword>
<accession>A0A151SJA7</accession>
<proteinExistence type="predicted"/>
<dbReference type="EMBL" id="CM003613">
    <property type="protein sequence ID" value="KYP54916.1"/>
    <property type="molecule type" value="Genomic_DNA"/>
</dbReference>
<dbReference type="InterPro" id="IPR054722">
    <property type="entry name" value="PolX-like_BBD"/>
</dbReference>
<protein>
    <recommendedName>
        <fullName evidence="1">Retrovirus-related Pol polyprotein from transposon TNT 1-94-like beta-barrel domain-containing protein</fullName>
    </recommendedName>
</protein>
<evidence type="ECO:0000259" key="1">
    <source>
        <dbReference type="Pfam" id="PF22936"/>
    </source>
</evidence>
<name>A0A151SJA7_CAJCA</name>
<evidence type="ECO:0000313" key="3">
    <source>
        <dbReference type="Proteomes" id="UP000075243"/>
    </source>
</evidence>
<sequence>MTGSNMRGRGNSRGGSVKPKICTFCCRERHTEDTCYFKHDFPPDFVFNKPRNVNAKVNNPTQAPSYSFSPEQYAQITALLNKLNTNQEHHSANQIHGETQMHKNSGTLSWILDTGATDHVCQSLTYFDAFTAIRPIQIKLPNGSVVLAKF</sequence>
<gene>
    <name evidence="2" type="ORF">KK1_001117</name>
</gene>
<evidence type="ECO:0000313" key="2">
    <source>
        <dbReference type="EMBL" id="KYP54916.1"/>
    </source>
</evidence>
<dbReference type="AlphaFoldDB" id="A0A151SJA7"/>
<reference evidence="2 3" key="1">
    <citation type="journal article" date="2012" name="Nat. Biotechnol.">
        <title>Draft genome sequence of pigeonpea (Cajanus cajan), an orphan legume crop of resource-poor farmers.</title>
        <authorList>
            <person name="Varshney R.K."/>
            <person name="Chen W."/>
            <person name="Li Y."/>
            <person name="Bharti A.K."/>
            <person name="Saxena R.K."/>
            <person name="Schlueter J.A."/>
            <person name="Donoghue M.T."/>
            <person name="Azam S."/>
            <person name="Fan G."/>
            <person name="Whaley A.M."/>
            <person name="Farmer A.D."/>
            <person name="Sheridan J."/>
            <person name="Iwata A."/>
            <person name="Tuteja R."/>
            <person name="Penmetsa R.V."/>
            <person name="Wu W."/>
            <person name="Upadhyaya H.D."/>
            <person name="Yang S.P."/>
            <person name="Shah T."/>
            <person name="Saxena K.B."/>
            <person name="Michael T."/>
            <person name="McCombie W.R."/>
            <person name="Yang B."/>
            <person name="Zhang G."/>
            <person name="Yang H."/>
            <person name="Wang J."/>
            <person name="Spillane C."/>
            <person name="Cook D.R."/>
            <person name="May G.D."/>
            <person name="Xu X."/>
            <person name="Jackson S.A."/>
        </authorList>
    </citation>
    <scope>NUCLEOTIDE SEQUENCE [LARGE SCALE GENOMIC DNA]</scope>
    <source>
        <strain evidence="3">cv. Asha</strain>
    </source>
</reference>
<dbReference type="Pfam" id="PF22936">
    <property type="entry name" value="Pol_BBD"/>
    <property type="match status" value="1"/>
</dbReference>